<dbReference type="AlphaFoldDB" id="C4LDH9"/>
<organism evidence="1 2">
    <name type="scientific">Tolumonas auensis (strain DSM 9187 / NBRC 110442 / TA 4)</name>
    <dbReference type="NCBI Taxonomy" id="595494"/>
    <lineage>
        <taxon>Bacteria</taxon>
        <taxon>Pseudomonadati</taxon>
        <taxon>Pseudomonadota</taxon>
        <taxon>Gammaproteobacteria</taxon>
        <taxon>Aeromonadales</taxon>
        <taxon>Aeromonadaceae</taxon>
        <taxon>Tolumonas</taxon>
    </lineage>
</organism>
<keyword evidence="2" id="KW-1185">Reference proteome</keyword>
<gene>
    <name evidence="1" type="ordered locus">Tola_1153</name>
</gene>
<dbReference type="HOGENOM" id="CLU_1331434_0_0_6"/>
<protein>
    <submittedName>
        <fullName evidence="1">Uncharacterized protein</fullName>
    </submittedName>
</protein>
<sequence length="206" mass="23891">MILIIEHSSTDFEFGTQRNYLLLQDESEITTELLTKAEIVLLINPEFRQLIEVRHTRFRMKDVYVALNENCPDDVRYYAERYGYCLLSFSSANEAYFINSILAVFHARISFGADVNDFRKMMEGPGRVEYRHVMTPSLEEEIVQIKPARQTTSILTTLFYNESYSFDAIDRLSVKLKEHFSTVNIVSVFTESEDQPVSLGLFLAIE</sequence>
<evidence type="ECO:0000313" key="1">
    <source>
        <dbReference type="EMBL" id="ACQ92775.1"/>
    </source>
</evidence>
<reference evidence="1 2" key="2">
    <citation type="journal article" date="2011" name="Stand. Genomic Sci.">
        <title>Complete genome sequence of Tolumonas auensis type strain (TA 4).</title>
        <authorList>
            <person name="Chertkov O."/>
            <person name="Copeland A."/>
            <person name="Lucas S."/>
            <person name="Lapidus A."/>
            <person name="Berry K.W."/>
            <person name="Detter J.C."/>
            <person name="Del Rio T.G."/>
            <person name="Hammon N."/>
            <person name="Dalin E."/>
            <person name="Tice H."/>
            <person name="Pitluck S."/>
            <person name="Richardson P."/>
            <person name="Bruce D."/>
            <person name="Goodwin L."/>
            <person name="Han C."/>
            <person name="Tapia R."/>
            <person name="Saunders E."/>
            <person name="Schmutz J."/>
            <person name="Brettin T."/>
            <person name="Larimer F."/>
            <person name="Land M."/>
            <person name="Hauser L."/>
            <person name="Spring S."/>
            <person name="Rohde M."/>
            <person name="Kyrpides N.C."/>
            <person name="Ivanova N."/>
            <person name="Goker M."/>
            <person name="Beller H.R."/>
            <person name="Klenk H.P."/>
            <person name="Woyke T."/>
        </authorList>
    </citation>
    <scope>NUCLEOTIDE SEQUENCE [LARGE SCALE GENOMIC DNA]</scope>
    <source>
        <strain evidence="2">DSM 9187 / TA4</strain>
    </source>
</reference>
<dbReference type="KEGG" id="tau:Tola_1153"/>
<dbReference type="EMBL" id="CP001616">
    <property type="protein sequence ID" value="ACQ92775.1"/>
    <property type="molecule type" value="Genomic_DNA"/>
</dbReference>
<dbReference type="RefSeq" id="WP_012729374.1">
    <property type="nucleotide sequence ID" value="NC_012691.1"/>
</dbReference>
<evidence type="ECO:0000313" key="2">
    <source>
        <dbReference type="Proteomes" id="UP000009073"/>
    </source>
</evidence>
<accession>C4LDH9</accession>
<name>C4LDH9_TOLAT</name>
<dbReference type="Proteomes" id="UP000009073">
    <property type="component" value="Chromosome"/>
</dbReference>
<proteinExistence type="predicted"/>
<reference evidence="2" key="1">
    <citation type="submission" date="2009-05" db="EMBL/GenBank/DDBJ databases">
        <title>Complete sequence of Tolumonas auensis DSM 9187.</title>
        <authorList>
            <consortium name="US DOE Joint Genome Institute"/>
            <person name="Lucas S."/>
            <person name="Copeland A."/>
            <person name="Lapidus A."/>
            <person name="Glavina del Rio T."/>
            <person name="Tice H."/>
            <person name="Bruce D."/>
            <person name="Goodwin L."/>
            <person name="Pitluck S."/>
            <person name="Chertkov O."/>
            <person name="Brettin T."/>
            <person name="Detter J.C."/>
            <person name="Han C."/>
            <person name="Larimer F."/>
            <person name="Land M."/>
            <person name="Hauser L."/>
            <person name="Kyrpides N."/>
            <person name="Mikhailova N."/>
            <person name="Spring S."/>
            <person name="Beller H."/>
        </authorList>
    </citation>
    <scope>NUCLEOTIDE SEQUENCE [LARGE SCALE GENOMIC DNA]</scope>
    <source>
        <strain evidence="2">DSM 9187 / TA4</strain>
    </source>
</reference>